<dbReference type="Gene3D" id="1.20.58.1880">
    <property type="match status" value="1"/>
</dbReference>
<feature type="compositionally biased region" description="Polar residues" evidence="2">
    <location>
        <begin position="135"/>
        <end position="144"/>
    </location>
</feature>
<dbReference type="CDD" id="cd00167">
    <property type="entry name" value="SANT"/>
    <property type="match status" value="1"/>
</dbReference>
<feature type="coiled-coil region" evidence="1">
    <location>
        <begin position="465"/>
        <end position="503"/>
    </location>
</feature>
<feature type="compositionally biased region" description="Polar residues" evidence="2">
    <location>
        <begin position="151"/>
        <end position="161"/>
    </location>
</feature>
<dbReference type="GO" id="GO:0006355">
    <property type="term" value="P:regulation of DNA-templated transcription"/>
    <property type="evidence" value="ECO:0007669"/>
    <property type="project" value="UniProtKB-ARBA"/>
</dbReference>
<feature type="compositionally biased region" description="Polar residues" evidence="2">
    <location>
        <begin position="182"/>
        <end position="197"/>
    </location>
</feature>
<dbReference type="Pfam" id="PF15963">
    <property type="entry name" value="Myb_DNA-bind_7"/>
    <property type="match status" value="1"/>
</dbReference>
<name>A0A1G4KLN9_9SACH</name>
<dbReference type="InterPro" id="IPR009057">
    <property type="entry name" value="Homeodomain-like_sf"/>
</dbReference>
<dbReference type="GO" id="GO:0000126">
    <property type="term" value="C:transcription factor TFIIIB complex"/>
    <property type="evidence" value="ECO:0007669"/>
    <property type="project" value="InterPro"/>
</dbReference>
<dbReference type="GO" id="GO:0070898">
    <property type="term" value="P:RNA polymerase III preinitiation complex assembly"/>
    <property type="evidence" value="ECO:0007669"/>
    <property type="project" value="TreeGrafter"/>
</dbReference>
<feature type="region of interest" description="Disordered" evidence="2">
    <location>
        <begin position="1"/>
        <end position="212"/>
    </location>
</feature>
<dbReference type="InterPro" id="IPR017884">
    <property type="entry name" value="SANT_dom"/>
</dbReference>
<dbReference type="FunFam" id="1.10.10.60:FF:000466">
    <property type="entry name" value="Transcription factor TFIIIB subunit"/>
    <property type="match status" value="1"/>
</dbReference>
<dbReference type="PANTHER" id="PTHR22929">
    <property type="entry name" value="RNA POLYMERASE III TRANSCRIPTION INITIATION FACTOR B"/>
    <property type="match status" value="1"/>
</dbReference>
<dbReference type="InterPro" id="IPR001005">
    <property type="entry name" value="SANT/Myb"/>
</dbReference>
<dbReference type="InterPro" id="IPR039467">
    <property type="entry name" value="TFIIIB_B''_Myb"/>
</dbReference>
<evidence type="ECO:0000256" key="1">
    <source>
        <dbReference type="SAM" id="Coils"/>
    </source>
</evidence>
<organism evidence="4 5">
    <name type="scientific">Lachancea nothofagi CBS 11611</name>
    <dbReference type="NCBI Taxonomy" id="1266666"/>
    <lineage>
        <taxon>Eukaryota</taxon>
        <taxon>Fungi</taxon>
        <taxon>Dikarya</taxon>
        <taxon>Ascomycota</taxon>
        <taxon>Saccharomycotina</taxon>
        <taxon>Saccharomycetes</taxon>
        <taxon>Saccharomycetales</taxon>
        <taxon>Saccharomycetaceae</taxon>
        <taxon>Lachancea</taxon>
    </lineage>
</organism>
<feature type="compositionally biased region" description="Polar residues" evidence="2">
    <location>
        <begin position="36"/>
        <end position="65"/>
    </location>
</feature>
<dbReference type="InterPro" id="IPR017174">
    <property type="entry name" value="Bdp1_fungi"/>
</dbReference>
<sequence length="558" mass="63386">MSSIVNKSGTRFAPKIKQRRAVVNAPERSPVEKSGSETSSQLGEIPTVESSQPIIAESLSQTNKASPADIDPLSQSTQKGSDSQALTQDNVLGTQRRRSSRLDSLSGTNAMFKSGFLEPQAVPTGPNETAKNRRLSTITAAQTQPKKKRMSSISESDSSFQAIKKRRMSSRSSISRKPGSAQRISIVSQVNSDQIARSSGADDNSLKSEGSEDLFQRTDRLYERYTISNVKDIPKNIADGDSSRYLVDEDNFTIADLCKPNLPIGETSDNFLRAQEALRAKQQNRLKRRALRAKAREHFKPLHELNKEEAEQLLESRKKAAEEIMNAEIPEAEKGHNAIQLRMKQDGTFAVDEESTVVDRHKNATLEHAHKLRMDENPFENLFNSGTYGRQQYTDPWTVDELLRFYKALSMWGTDFNLIAQMFPYRTRRQIKAKFVNEEKKHPVMIELALRSKLPPDFDQYCTEIRKELVSLEDFNQKLRNLQTEHEEHLKKIEHSKQSAKEEDLQMQKVKEMDNTHKKASGGFRQGQLNAYRKTEVVLGTIDQMKKQRAQEPEETTE</sequence>
<dbReference type="Proteomes" id="UP000189911">
    <property type="component" value="Chromosome H"/>
</dbReference>
<dbReference type="SMART" id="SM00717">
    <property type="entry name" value="SANT"/>
    <property type="match status" value="1"/>
</dbReference>
<keyword evidence="1" id="KW-0175">Coiled coil</keyword>
<gene>
    <name evidence="4" type="ORF">LANO_0H06634G</name>
</gene>
<dbReference type="PANTHER" id="PTHR22929:SF0">
    <property type="entry name" value="TRANSCRIPTION FACTOR TFIIIB COMPONENT B'' HOMOLOG"/>
    <property type="match status" value="1"/>
</dbReference>
<dbReference type="SUPFAM" id="SSF46689">
    <property type="entry name" value="Homeodomain-like"/>
    <property type="match status" value="1"/>
</dbReference>
<dbReference type="GO" id="GO:0000995">
    <property type="term" value="F:RNA polymerase III general transcription initiation factor activity"/>
    <property type="evidence" value="ECO:0007669"/>
    <property type="project" value="InterPro"/>
</dbReference>
<proteinExistence type="predicted"/>
<dbReference type="PIRSF" id="PIRSF037327">
    <property type="entry name" value="TFIIIB_Bdp1_fun"/>
    <property type="match status" value="1"/>
</dbReference>
<feature type="compositionally biased region" description="Polar residues" evidence="2">
    <location>
        <begin position="73"/>
        <end position="93"/>
    </location>
</feature>
<accession>A0A1G4KLN9</accession>
<evidence type="ECO:0000313" key="4">
    <source>
        <dbReference type="EMBL" id="SCV05399.1"/>
    </source>
</evidence>
<protein>
    <submittedName>
        <fullName evidence="4">LANO_0H06634g1_1</fullName>
    </submittedName>
</protein>
<reference evidence="5" key="1">
    <citation type="submission" date="2016-03" db="EMBL/GenBank/DDBJ databases">
        <authorList>
            <person name="Devillers Hugo."/>
        </authorList>
    </citation>
    <scope>NUCLEOTIDE SEQUENCE [LARGE SCALE GENOMIC DNA]</scope>
</reference>
<keyword evidence="5" id="KW-1185">Reference proteome</keyword>
<evidence type="ECO:0000256" key="2">
    <source>
        <dbReference type="SAM" id="MobiDB-lite"/>
    </source>
</evidence>
<dbReference type="GO" id="GO:0001156">
    <property type="term" value="F:TFIIIC-class transcription factor complex binding"/>
    <property type="evidence" value="ECO:0007669"/>
    <property type="project" value="TreeGrafter"/>
</dbReference>
<evidence type="ECO:0000259" key="3">
    <source>
        <dbReference type="PROSITE" id="PS51293"/>
    </source>
</evidence>
<dbReference type="AlphaFoldDB" id="A0A1G4KLN9"/>
<dbReference type="PROSITE" id="PS51293">
    <property type="entry name" value="SANT"/>
    <property type="match status" value="1"/>
</dbReference>
<feature type="domain" description="SANT" evidence="3">
    <location>
        <begin position="392"/>
        <end position="443"/>
    </location>
</feature>
<dbReference type="OrthoDB" id="272624at2759"/>
<evidence type="ECO:0000313" key="5">
    <source>
        <dbReference type="Proteomes" id="UP000189911"/>
    </source>
</evidence>
<dbReference type="EMBL" id="LT598447">
    <property type="protein sequence ID" value="SCV05399.1"/>
    <property type="molecule type" value="Genomic_DNA"/>
</dbReference>